<evidence type="ECO:0000313" key="2">
    <source>
        <dbReference type="Proteomes" id="UP001596058"/>
    </source>
</evidence>
<gene>
    <name evidence="1" type="ORF">ACFPZ3_27475</name>
</gene>
<evidence type="ECO:0000313" key="1">
    <source>
        <dbReference type="EMBL" id="MFC5827616.1"/>
    </source>
</evidence>
<proteinExistence type="predicted"/>
<keyword evidence="2" id="KW-1185">Reference proteome</keyword>
<dbReference type="Proteomes" id="UP001596058">
    <property type="component" value="Unassembled WGS sequence"/>
</dbReference>
<accession>A0ABW1CS41</accession>
<name>A0ABW1CS41_9ACTN</name>
<reference evidence="2" key="1">
    <citation type="journal article" date="2019" name="Int. J. Syst. Evol. Microbiol.">
        <title>The Global Catalogue of Microorganisms (GCM) 10K type strain sequencing project: providing services to taxonomists for standard genome sequencing and annotation.</title>
        <authorList>
            <consortium name="The Broad Institute Genomics Platform"/>
            <consortium name="The Broad Institute Genome Sequencing Center for Infectious Disease"/>
            <person name="Wu L."/>
            <person name="Ma J."/>
        </authorList>
    </citation>
    <scope>NUCLEOTIDE SEQUENCE [LARGE SCALE GENOMIC DNA]</scope>
    <source>
        <strain evidence="2">CCUG 53903</strain>
    </source>
</reference>
<organism evidence="1 2">
    <name type="scientific">Nonomuraea insulae</name>
    <dbReference type="NCBI Taxonomy" id="1616787"/>
    <lineage>
        <taxon>Bacteria</taxon>
        <taxon>Bacillati</taxon>
        <taxon>Actinomycetota</taxon>
        <taxon>Actinomycetes</taxon>
        <taxon>Streptosporangiales</taxon>
        <taxon>Streptosporangiaceae</taxon>
        <taxon>Nonomuraea</taxon>
    </lineage>
</organism>
<dbReference type="EMBL" id="JBHSPA010000031">
    <property type="protein sequence ID" value="MFC5827616.1"/>
    <property type="molecule type" value="Genomic_DNA"/>
</dbReference>
<protein>
    <submittedName>
        <fullName evidence="1">Uncharacterized protein</fullName>
    </submittedName>
</protein>
<comment type="caution">
    <text evidence="1">The sequence shown here is derived from an EMBL/GenBank/DDBJ whole genome shotgun (WGS) entry which is preliminary data.</text>
</comment>
<sequence>MTESPEIFQRDVLRRHALPDQLEDQSRHCGDPAPVMERAWLAWVVAAQQADRARRGDGA</sequence>